<name>A0A5B6WZ65_9ROSI</name>
<keyword evidence="2" id="KW-1185">Reference proteome</keyword>
<proteinExistence type="predicted"/>
<sequence>MLYRRTDLHTKHRWLNELEEFRYLAYKKAKLYKKKDKKRHDAMIKSKSFLLKQKILLFNSRLKIFPGKLWSR</sequence>
<organism evidence="1 2">
    <name type="scientific">Gossypium australe</name>
    <dbReference type="NCBI Taxonomy" id="47621"/>
    <lineage>
        <taxon>Eukaryota</taxon>
        <taxon>Viridiplantae</taxon>
        <taxon>Streptophyta</taxon>
        <taxon>Embryophyta</taxon>
        <taxon>Tracheophyta</taxon>
        <taxon>Spermatophyta</taxon>
        <taxon>Magnoliopsida</taxon>
        <taxon>eudicotyledons</taxon>
        <taxon>Gunneridae</taxon>
        <taxon>Pentapetalae</taxon>
        <taxon>rosids</taxon>
        <taxon>malvids</taxon>
        <taxon>Malvales</taxon>
        <taxon>Malvaceae</taxon>
        <taxon>Malvoideae</taxon>
        <taxon>Gossypium</taxon>
    </lineage>
</organism>
<comment type="caution">
    <text evidence="1">The sequence shown here is derived from an EMBL/GenBank/DDBJ whole genome shotgun (WGS) entry which is preliminary data.</text>
</comment>
<evidence type="ECO:0000313" key="1">
    <source>
        <dbReference type="EMBL" id="KAA3486743.1"/>
    </source>
</evidence>
<dbReference type="Proteomes" id="UP000325315">
    <property type="component" value="Unassembled WGS sequence"/>
</dbReference>
<gene>
    <name evidence="1" type="ORF">EPI10_030621</name>
</gene>
<protein>
    <submittedName>
        <fullName evidence="1">Protein NYNRIN-like</fullName>
    </submittedName>
</protein>
<dbReference type="EMBL" id="SMMG02000001">
    <property type="protein sequence ID" value="KAA3486743.1"/>
    <property type="molecule type" value="Genomic_DNA"/>
</dbReference>
<dbReference type="AlphaFoldDB" id="A0A5B6WZ65"/>
<accession>A0A5B6WZ65</accession>
<reference evidence="2" key="1">
    <citation type="journal article" date="2019" name="Plant Biotechnol. J.">
        <title>Genome sequencing of the Australian wild diploid species Gossypium australe highlights disease resistance and delayed gland morphogenesis.</title>
        <authorList>
            <person name="Cai Y."/>
            <person name="Cai X."/>
            <person name="Wang Q."/>
            <person name="Wang P."/>
            <person name="Zhang Y."/>
            <person name="Cai C."/>
            <person name="Xu Y."/>
            <person name="Wang K."/>
            <person name="Zhou Z."/>
            <person name="Wang C."/>
            <person name="Geng S."/>
            <person name="Li B."/>
            <person name="Dong Q."/>
            <person name="Hou Y."/>
            <person name="Wang H."/>
            <person name="Ai P."/>
            <person name="Liu Z."/>
            <person name="Yi F."/>
            <person name="Sun M."/>
            <person name="An G."/>
            <person name="Cheng J."/>
            <person name="Zhang Y."/>
            <person name="Shi Q."/>
            <person name="Xie Y."/>
            <person name="Shi X."/>
            <person name="Chang Y."/>
            <person name="Huang F."/>
            <person name="Chen Y."/>
            <person name="Hong S."/>
            <person name="Mi L."/>
            <person name="Sun Q."/>
            <person name="Zhang L."/>
            <person name="Zhou B."/>
            <person name="Peng R."/>
            <person name="Zhang X."/>
            <person name="Liu F."/>
        </authorList>
    </citation>
    <scope>NUCLEOTIDE SEQUENCE [LARGE SCALE GENOMIC DNA]</scope>
    <source>
        <strain evidence="2">cv. PA1801</strain>
    </source>
</reference>
<evidence type="ECO:0000313" key="2">
    <source>
        <dbReference type="Proteomes" id="UP000325315"/>
    </source>
</evidence>